<keyword evidence="1" id="KW-0862">Zinc</keyword>
<keyword evidence="3" id="KW-0732">Signal</keyword>
<evidence type="ECO:0000256" key="2">
    <source>
        <dbReference type="SAM" id="Phobius"/>
    </source>
</evidence>
<dbReference type="InterPro" id="IPR013087">
    <property type="entry name" value="Znf_C2H2_type"/>
</dbReference>
<evidence type="ECO:0000259" key="4">
    <source>
        <dbReference type="PROSITE" id="PS50157"/>
    </source>
</evidence>
<proteinExistence type="predicted"/>
<keyword evidence="2" id="KW-1133">Transmembrane helix</keyword>
<dbReference type="PROSITE" id="PS50157">
    <property type="entry name" value="ZINC_FINGER_C2H2_2"/>
    <property type="match status" value="1"/>
</dbReference>
<accession>A0ABN8QBT4</accession>
<feature type="chain" id="PRO_5045588142" description="C2H2-type domain-containing protein" evidence="3">
    <location>
        <begin position="28"/>
        <end position="277"/>
    </location>
</feature>
<feature type="signal peptide" evidence="3">
    <location>
        <begin position="1"/>
        <end position="27"/>
    </location>
</feature>
<dbReference type="PANTHER" id="PTHR21385">
    <property type="entry name" value="ZINC FINGER PROTEIN-RELATED"/>
    <property type="match status" value="1"/>
</dbReference>
<evidence type="ECO:0000313" key="5">
    <source>
        <dbReference type="EMBL" id="CAH3161252.1"/>
    </source>
</evidence>
<comment type="caution">
    <text evidence="5">The sequence shown here is derived from an EMBL/GenBank/DDBJ whole genome shotgun (WGS) entry which is preliminary data.</text>
</comment>
<dbReference type="PANTHER" id="PTHR21385:SF0">
    <property type="entry name" value="RE51073P"/>
    <property type="match status" value="1"/>
</dbReference>
<evidence type="ECO:0000256" key="3">
    <source>
        <dbReference type="SAM" id="SignalP"/>
    </source>
</evidence>
<keyword evidence="1" id="KW-0863">Zinc-finger</keyword>
<keyword evidence="1" id="KW-0479">Metal-binding</keyword>
<dbReference type="PROSITE" id="PS00028">
    <property type="entry name" value="ZINC_FINGER_C2H2_1"/>
    <property type="match status" value="1"/>
</dbReference>
<name>A0ABN8QBT4_9CNID</name>
<evidence type="ECO:0000256" key="1">
    <source>
        <dbReference type="PROSITE-ProRule" id="PRU00042"/>
    </source>
</evidence>
<keyword evidence="2" id="KW-0472">Membrane</keyword>
<reference evidence="5 6" key="1">
    <citation type="submission" date="2022-05" db="EMBL/GenBank/DDBJ databases">
        <authorList>
            <consortium name="Genoscope - CEA"/>
            <person name="William W."/>
        </authorList>
    </citation>
    <scope>NUCLEOTIDE SEQUENCE [LARGE SCALE GENOMIC DNA]</scope>
</reference>
<gene>
    <name evidence="5" type="ORF">PLOB_00004397</name>
</gene>
<feature type="transmembrane region" description="Helical" evidence="2">
    <location>
        <begin position="210"/>
        <end position="230"/>
    </location>
</feature>
<evidence type="ECO:0000313" key="6">
    <source>
        <dbReference type="Proteomes" id="UP001159405"/>
    </source>
</evidence>
<dbReference type="Proteomes" id="UP001159405">
    <property type="component" value="Unassembled WGS sequence"/>
</dbReference>
<organism evidence="5 6">
    <name type="scientific">Porites lobata</name>
    <dbReference type="NCBI Taxonomy" id="104759"/>
    <lineage>
        <taxon>Eukaryota</taxon>
        <taxon>Metazoa</taxon>
        <taxon>Cnidaria</taxon>
        <taxon>Anthozoa</taxon>
        <taxon>Hexacorallia</taxon>
        <taxon>Scleractinia</taxon>
        <taxon>Fungiina</taxon>
        <taxon>Poritidae</taxon>
        <taxon>Porites</taxon>
    </lineage>
</organism>
<keyword evidence="2" id="KW-0812">Transmembrane</keyword>
<sequence length="277" mass="32974">MVVLLDVFPRSWVLMTCGLCWCVITEANDHCSRPLSRIVRNQLTQHFYSVFESKSEEPLRKCPLHQDRDLYRIQEGNKTQDYPSRWVCNFCGKAFLSEHYLDMHFDNRHSDELVKGTTVCLADFCDIFRCEVFENPRKDFFWEKKLCKEDRLTVRRRRCEALMRGCLPQGNLSLDKELEIYEAIGANTCALLNCKNYWKPPHQEIAAWKIILYAVITPFFVMGLIVYYYAIFDHYFGDYPTDISWSREEEEESFSLSRRSRRSPDLRKRYGGRPLMY</sequence>
<dbReference type="EMBL" id="CALNXK010000119">
    <property type="protein sequence ID" value="CAH3161252.1"/>
    <property type="molecule type" value="Genomic_DNA"/>
</dbReference>
<keyword evidence="6" id="KW-1185">Reference proteome</keyword>
<protein>
    <recommendedName>
        <fullName evidence="4">C2H2-type domain-containing protein</fullName>
    </recommendedName>
</protein>
<feature type="domain" description="C2H2-type" evidence="4">
    <location>
        <begin position="86"/>
        <end position="114"/>
    </location>
</feature>